<dbReference type="Proteomes" id="UP000277204">
    <property type="component" value="Unassembled WGS sequence"/>
</dbReference>
<reference evidence="1 2" key="1">
    <citation type="submission" date="2018-11" db="EMBL/GenBank/DDBJ databases">
        <authorList>
            <consortium name="Pathogen Informatics"/>
        </authorList>
    </citation>
    <scope>NUCLEOTIDE SEQUENCE [LARGE SCALE GENOMIC DNA]</scope>
    <source>
        <strain evidence="1 2">Zambia</strain>
    </source>
</reference>
<evidence type="ECO:0000313" key="2">
    <source>
        <dbReference type="Proteomes" id="UP000277204"/>
    </source>
</evidence>
<gene>
    <name evidence="1" type="ORF">SMRZ_LOCUS10089</name>
</gene>
<evidence type="ECO:0000313" key="1">
    <source>
        <dbReference type="EMBL" id="VDO88927.1"/>
    </source>
</evidence>
<proteinExistence type="predicted"/>
<protein>
    <submittedName>
        <fullName evidence="1">Uncharacterized protein</fullName>
    </submittedName>
</protein>
<keyword evidence="2" id="KW-1185">Reference proteome</keyword>
<accession>A0A183M214</accession>
<organism evidence="1 2">
    <name type="scientific">Schistosoma margrebowiei</name>
    <dbReference type="NCBI Taxonomy" id="48269"/>
    <lineage>
        <taxon>Eukaryota</taxon>
        <taxon>Metazoa</taxon>
        <taxon>Spiralia</taxon>
        <taxon>Lophotrochozoa</taxon>
        <taxon>Platyhelminthes</taxon>
        <taxon>Trematoda</taxon>
        <taxon>Digenea</taxon>
        <taxon>Strigeidida</taxon>
        <taxon>Schistosomatoidea</taxon>
        <taxon>Schistosomatidae</taxon>
        <taxon>Schistosoma</taxon>
    </lineage>
</organism>
<name>A0A183M214_9TREM</name>
<sequence>MVVGGSQQETVDIRFVLHGSRQYAVSVILREQMLPDGFDPLSPSSAVRDVTTELSGPRMTSCTTEVYL</sequence>
<dbReference type="EMBL" id="UZAI01005060">
    <property type="protein sequence ID" value="VDO88927.1"/>
    <property type="molecule type" value="Genomic_DNA"/>
</dbReference>
<dbReference type="AlphaFoldDB" id="A0A183M214"/>